<dbReference type="AlphaFoldDB" id="A0A814S7U1"/>
<dbReference type="InterPro" id="IPR012337">
    <property type="entry name" value="RNaseH-like_sf"/>
</dbReference>
<reference evidence="4" key="1">
    <citation type="submission" date="2021-02" db="EMBL/GenBank/DDBJ databases">
        <authorList>
            <person name="Nowell W R."/>
        </authorList>
    </citation>
    <scope>NUCLEOTIDE SEQUENCE</scope>
</reference>
<sequence>MSHYFETSGDHNEKFINIRQDIVKGAQHSALVQEKFGNYTHNCLYYGSQHGLFHPTVEHPRFIITGGAGFIGSHLVKHLRKQQYKARQIKVLDNLWRGRLHNLQFQNGTWTISIALDFCMLDLRNADDALKFVTGADVVFHLAAVTTGVSSAFSYQLPFFQDNILINSNTIHAAKTNKIKNFIYVGTACSFSNFLQHGASIHSLKESPAYPAEREYWYRLSKLMGEYEAELAKSNSFNVGILRLHNVYGPYSDYNAVTGQIITFLIRKALNNNNNSFIVSGSGEQYQDILYVDDVIDSLFSMLKRGMNKGVIQVSTGKATTIKELVYIVNQLIERKLQKKMNIIFDNTQSDGDRERIANFDRVRNILKWKPKVDIQEGISTTMSWIADNERKQRVLVITIGQIRGGEIAWKSLQKFLLQPFNAHLAIYVSNWQTRTLLHDMAQYIWTVPEYTDWGVVFEMIAKTCHVNNNNIEKWRKYCKIPGQFMGGVANCSHSGSAGILFAFRWLVQQKILEFNLLDKYDWFILTRADELYLCNHHDFLEMNKNHALLPTGENYGGWSDRHIIGKSSNFLKMMNITKELIILKQMPAIAFTADIWKSGARKYYISLTAHVFDDDFEVIPLVLSLRQLTGRHLAINVEAFIKYEFNEKFQIMPNQRAGITTGCGSEMVATTAYGLFGPRHSCIAHVWNNVVKNGLCLWEKPNPKKFPILQFEINDRESIRSLNADEDDLLGEEVLHTVQSDEEEIEDNNEQNSSQLDQVQSTTSTIMVVKKRRIQPIYDEFLSEDDEPVIIQPETRSITLVGLLERVFNLLDRCRQLITDIRNIDVVQTYTLVEIRKKGRGFTIDMDVRWNTTYQMIDRLLEHQNLVDIIVRRKFDGLTVCQANRLKLAALNPDDWDVLRALHQVLTGFDVATTIVSASHYPTLSDSFWAITKLRQILIANTDQSRYVEFLKTTALNYLDMYIEKHLSKGQQEGMLIAAFLDPETHNDMSQDDFSKAMEIVKQKLEQISTTTSSSTTTTTTTTTTSLFSPLSLPTSQITFSKKDAAKQRMNQLAGIGMNLSNDRSITAAVEISLFTNAIKTNQSFKEFWSTQNQSFPRLVTLVRRYSIVPATSVASESAFSVCGFIARKQRSSLSSRMLRQLLVLKYRKNLLKFKRQDQPSLLQDRLTQSLSLGITGSTAV</sequence>
<proteinExistence type="inferred from homology"/>
<dbReference type="EMBL" id="CAJNOM010000150">
    <property type="protein sequence ID" value="CAF1143362.1"/>
    <property type="molecule type" value="Genomic_DNA"/>
</dbReference>
<dbReference type="InterPro" id="IPR008906">
    <property type="entry name" value="HATC_C_dom"/>
</dbReference>
<gene>
    <name evidence="4" type="ORF">QVE165_LOCUS22605</name>
</gene>
<dbReference type="Gene3D" id="3.90.25.10">
    <property type="entry name" value="UDP-galactose 4-epimerase, domain 1"/>
    <property type="match status" value="1"/>
</dbReference>
<evidence type="ECO:0000259" key="3">
    <source>
        <dbReference type="Pfam" id="PF05699"/>
    </source>
</evidence>
<dbReference type="Pfam" id="PF01370">
    <property type="entry name" value="Epimerase"/>
    <property type="match status" value="1"/>
</dbReference>
<dbReference type="SUPFAM" id="SSF51735">
    <property type="entry name" value="NAD(P)-binding Rossmann-fold domains"/>
    <property type="match status" value="1"/>
</dbReference>
<comment type="caution">
    <text evidence="4">The sequence shown here is derived from an EMBL/GenBank/DDBJ whole genome shotgun (WGS) entry which is preliminary data.</text>
</comment>
<dbReference type="SUPFAM" id="SSF53098">
    <property type="entry name" value="Ribonuclease H-like"/>
    <property type="match status" value="1"/>
</dbReference>
<accession>A0A814S7U1</accession>
<keyword evidence="5" id="KW-1185">Reference proteome</keyword>
<dbReference type="Pfam" id="PF05699">
    <property type="entry name" value="Dimer_Tnp_hAT"/>
    <property type="match status" value="1"/>
</dbReference>
<dbReference type="InterPro" id="IPR036291">
    <property type="entry name" value="NAD(P)-bd_dom_sf"/>
</dbReference>
<dbReference type="OrthoDB" id="16464at2759"/>
<name>A0A814S7U1_9BILA</name>
<comment type="similarity">
    <text evidence="1">Belongs to the NAD(P)-dependent epimerase/dehydratase family.</text>
</comment>
<evidence type="ECO:0000313" key="5">
    <source>
        <dbReference type="Proteomes" id="UP000663832"/>
    </source>
</evidence>
<protein>
    <submittedName>
        <fullName evidence="4">Uncharacterized protein</fullName>
    </submittedName>
</protein>
<evidence type="ECO:0000313" key="4">
    <source>
        <dbReference type="EMBL" id="CAF1143362.1"/>
    </source>
</evidence>
<evidence type="ECO:0000256" key="1">
    <source>
        <dbReference type="ARBA" id="ARBA00007637"/>
    </source>
</evidence>
<dbReference type="InterPro" id="IPR001509">
    <property type="entry name" value="Epimerase_deHydtase"/>
</dbReference>
<feature type="domain" description="NAD-dependent epimerase/dehydratase" evidence="2">
    <location>
        <begin position="63"/>
        <end position="309"/>
    </location>
</feature>
<dbReference type="GO" id="GO:0046983">
    <property type="term" value="F:protein dimerization activity"/>
    <property type="evidence" value="ECO:0007669"/>
    <property type="project" value="InterPro"/>
</dbReference>
<dbReference type="Proteomes" id="UP000663832">
    <property type="component" value="Unassembled WGS sequence"/>
</dbReference>
<organism evidence="4 5">
    <name type="scientific">Adineta steineri</name>
    <dbReference type="NCBI Taxonomy" id="433720"/>
    <lineage>
        <taxon>Eukaryota</taxon>
        <taxon>Metazoa</taxon>
        <taxon>Spiralia</taxon>
        <taxon>Gnathifera</taxon>
        <taxon>Rotifera</taxon>
        <taxon>Eurotatoria</taxon>
        <taxon>Bdelloidea</taxon>
        <taxon>Adinetida</taxon>
        <taxon>Adinetidae</taxon>
        <taxon>Adineta</taxon>
    </lineage>
</organism>
<dbReference type="Gene3D" id="3.40.50.720">
    <property type="entry name" value="NAD(P)-binding Rossmann-like Domain"/>
    <property type="match status" value="1"/>
</dbReference>
<feature type="domain" description="HAT C-terminal dimerisation" evidence="3">
    <location>
        <begin position="1088"/>
        <end position="1147"/>
    </location>
</feature>
<evidence type="ECO:0000259" key="2">
    <source>
        <dbReference type="Pfam" id="PF01370"/>
    </source>
</evidence>
<dbReference type="PANTHER" id="PTHR43000">
    <property type="entry name" value="DTDP-D-GLUCOSE 4,6-DEHYDRATASE-RELATED"/>
    <property type="match status" value="1"/>
</dbReference>